<evidence type="ECO:0000313" key="1">
    <source>
        <dbReference type="EMBL" id="KAJ1151652.1"/>
    </source>
</evidence>
<reference evidence="1" key="1">
    <citation type="journal article" date="2022" name="bioRxiv">
        <title>Sequencing and chromosome-scale assembly of the giantPleurodeles waltlgenome.</title>
        <authorList>
            <person name="Brown T."/>
            <person name="Elewa A."/>
            <person name="Iarovenko S."/>
            <person name="Subramanian E."/>
            <person name="Araus A.J."/>
            <person name="Petzold A."/>
            <person name="Susuki M."/>
            <person name="Suzuki K.-i.T."/>
            <person name="Hayashi T."/>
            <person name="Toyoda A."/>
            <person name="Oliveira C."/>
            <person name="Osipova E."/>
            <person name="Leigh N.D."/>
            <person name="Simon A."/>
            <person name="Yun M.H."/>
        </authorList>
    </citation>
    <scope>NUCLEOTIDE SEQUENCE</scope>
    <source>
        <strain evidence="1">20211129_DDA</strain>
        <tissue evidence="1">Liver</tissue>
    </source>
</reference>
<sequence>MEPWELVGSLLHCAPLNNITAAAREAGRTLAHRIGCRRLYPPSSSSSALVFQVEHDVDEHQEDLQFRFHGGVVLPCVSDGESLLFCDVFPPGF</sequence>
<protein>
    <submittedName>
        <fullName evidence="1">Uncharacterized protein</fullName>
    </submittedName>
</protein>
<organism evidence="1 2">
    <name type="scientific">Pleurodeles waltl</name>
    <name type="common">Iberian ribbed newt</name>
    <dbReference type="NCBI Taxonomy" id="8319"/>
    <lineage>
        <taxon>Eukaryota</taxon>
        <taxon>Metazoa</taxon>
        <taxon>Chordata</taxon>
        <taxon>Craniata</taxon>
        <taxon>Vertebrata</taxon>
        <taxon>Euteleostomi</taxon>
        <taxon>Amphibia</taxon>
        <taxon>Batrachia</taxon>
        <taxon>Caudata</taxon>
        <taxon>Salamandroidea</taxon>
        <taxon>Salamandridae</taxon>
        <taxon>Pleurodelinae</taxon>
        <taxon>Pleurodeles</taxon>
    </lineage>
</organism>
<name>A0AAV7RJ59_PLEWA</name>
<gene>
    <name evidence="1" type="ORF">NDU88_004432</name>
</gene>
<dbReference type="Proteomes" id="UP001066276">
    <property type="component" value="Chromosome 5"/>
</dbReference>
<dbReference type="EMBL" id="JANPWB010000009">
    <property type="protein sequence ID" value="KAJ1151652.1"/>
    <property type="molecule type" value="Genomic_DNA"/>
</dbReference>
<comment type="caution">
    <text evidence="1">The sequence shown here is derived from an EMBL/GenBank/DDBJ whole genome shotgun (WGS) entry which is preliminary data.</text>
</comment>
<proteinExistence type="predicted"/>
<dbReference type="AlphaFoldDB" id="A0AAV7RJ59"/>
<evidence type="ECO:0000313" key="2">
    <source>
        <dbReference type="Proteomes" id="UP001066276"/>
    </source>
</evidence>
<keyword evidence="2" id="KW-1185">Reference proteome</keyword>
<accession>A0AAV7RJ59</accession>